<name>A0A8S3F6Y8_9BILA</name>
<dbReference type="EMBL" id="CAJOBH010240494">
    <property type="protein sequence ID" value="CAF5107483.1"/>
    <property type="molecule type" value="Genomic_DNA"/>
</dbReference>
<dbReference type="GO" id="GO:0006511">
    <property type="term" value="P:ubiquitin-dependent protein catabolic process"/>
    <property type="evidence" value="ECO:0007669"/>
    <property type="project" value="TreeGrafter"/>
</dbReference>
<evidence type="ECO:0000256" key="3">
    <source>
        <dbReference type="ARBA" id="ARBA00012485"/>
    </source>
</evidence>
<dbReference type="FunFam" id="3.90.1750.10:FF:000079">
    <property type="entry name" value="E3 ubiquitin-protein ligase"/>
    <property type="match status" value="1"/>
</dbReference>
<dbReference type="GO" id="GO:0005737">
    <property type="term" value="C:cytoplasm"/>
    <property type="evidence" value="ECO:0007669"/>
    <property type="project" value="UniProtKB-ARBA"/>
</dbReference>
<gene>
    <name evidence="9" type="ORF">BYL167_LOCUS65201</name>
</gene>
<protein>
    <recommendedName>
        <fullName evidence="3">HECT-type E3 ubiquitin transferase</fullName>
        <ecNumber evidence="3">2.3.2.26</ecNumber>
    </recommendedName>
</protein>
<comment type="caution">
    <text evidence="6">Lacks conserved residue(s) required for the propagation of feature annotation.</text>
</comment>
<dbReference type="GO" id="GO:0048814">
    <property type="term" value="P:regulation of dendrite morphogenesis"/>
    <property type="evidence" value="ECO:0007669"/>
    <property type="project" value="TreeGrafter"/>
</dbReference>
<evidence type="ECO:0000256" key="2">
    <source>
        <dbReference type="ARBA" id="ARBA00004906"/>
    </source>
</evidence>
<evidence type="ECO:0000256" key="4">
    <source>
        <dbReference type="ARBA" id="ARBA00022679"/>
    </source>
</evidence>
<evidence type="ECO:0000256" key="7">
    <source>
        <dbReference type="SAM" id="MobiDB-lite"/>
    </source>
</evidence>
<feature type="non-terminal residue" evidence="9">
    <location>
        <position position="1"/>
    </location>
</feature>
<keyword evidence="5 6" id="KW-0833">Ubl conjugation pathway</keyword>
<evidence type="ECO:0000259" key="8">
    <source>
        <dbReference type="PROSITE" id="PS50237"/>
    </source>
</evidence>
<feature type="compositionally biased region" description="Low complexity" evidence="7">
    <location>
        <begin position="34"/>
        <end position="50"/>
    </location>
</feature>
<evidence type="ECO:0000256" key="6">
    <source>
        <dbReference type="PROSITE-ProRule" id="PRU00104"/>
    </source>
</evidence>
<dbReference type="InterPro" id="IPR035983">
    <property type="entry name" value="Hect_E3_ubiquitin_ligase"/>
</dbReference>
<reference evidence="9" key="1">
    <citation type="submission" date="2021-02" db="EMBL/GenBank/DDBJ databases">
        <authorList>
            <person name="Nowell W R."/>
        </authorList>
    </citation>
    <scope>NUCLEOTIDE SEQUENCE</scope>
</reference>
<feature type="domain" description="HECT" evidence="8">
    <location>
        <begin position="108"/>
        <end position="185"/>
    </location>
</feature>
<evidence type="ECO:0000256" key="5">
    <source>
        <dbReference type="ARBA" id="ARBA00022786"/>
    </source>
</evidence>
<sequence length="205" mass="23485">MSYIPPLTQSVTVTTSHSVSSFITSSPSTTFVVEHGKASSSSSSSSYRRSSTQHPASSRRPCFQQKLRSFYKKLDSKGYATGPAKTKVSISRNNLLADAFEKFMNQIPKKDLQRNKLFITFTGEEGLDYGGPSREFFLLMSRQFFNPYYGFFEYSASDQYTLQISPMSKFNENYTEWMRFGGRMLVVNSNTTIELFHDIIHWKLK</sequence>
<comment type="caution">
    <text evidence="9">The sequence shown here is derived from an EMBL/GenBank/DDBJ whole genome shotgun (WGS) entry which is preliminary data.</text>
</comment>
<proteinExistence type="predicted"/>
<dbReference type="EC" id="2.3.2.26" evidence="3"/>
<dbReference type="PANTHER" id="PTHR11254:SF320">
    <property type="entry name" value="HECT-TYPE E3 UBIQUITIN TRANSFERASE"/>
    <property type="match status" value="1"/>
</dbReference>
<evidence type="ECO:0000313" key="9">
    <source>
        <dbReference type="EMBL" id="CAF5107483.1"/>
    </source>
</evidence>
<keyword evidence="4" id="KW-0808">Transferase</keyword>
<accession>A0A8S3F6Y8</accession>
<dbReference type="GO" id="GO:0061630">
    <property type="term" value="F:ubiquitin protein ligase activity"/>
    <property type="evidence" value="ECO:0007669"/>
    <property type="project" value="UniProtKB-EC"/>
</dbReference>
<dbReference type="GO" id="GO:0016567">
    <property type="term" value="P:protein ubiquitination"/>
    <property type="evidence" value="ECO:0007669"/>
    <property type="project" value="TreeGrafter"/>
</dbReference>
<feature type="region of interest" description="Disordered" evidence="7">
    <location>
        <begin position="34"/>
        <end position="60"/>
    </location>
</feature>
<comment type="pathway">
    <text evidence="2">Protein modification; protein ubiquitination.</text>
</comment>
<dbReference type="Proteomes" id="UP000681967">
    <property type="component" value="Unassembled WGS sequence"/>
</dbReference>
<dbReference type="PANTHER" id="PTHR11254">
    <property type="entry name" value="HECT DOMAIN UBIQUITIN-PROTEIN LIGASE"/>
    <property type="match status" value="1"/>
</dbReference>
<dbReference type="PROSITE" id="PS50237">
    <property type="entry name" value="HECT"/>
    <property type="match status" value="1"/>
</dbReference>
<dbReference type="InterPro" id="IPR050409">
    <property type="entry name" value="E3_ubiq-protein_ligase"/>
</dbReference>
<evidence type="ECO:0000256" key="1">
    <source>
        <dbReference type="ARBA" id="ARBA00000885"/>
    </source>
</evidence>
<dbReference type="InterPro" id="IPR000569">
    <property type="entry name" value="HECT_dom"/>
</dbReference>
<dbReference type="AlphaFoldDB" id="A0A8S3F6Y8"/>
<dbReference type="SUPFAM" id="SSF56204">
    <property type="entry name" value="Hect, E3 ligase catalytic domain"/>
    <property type="match status" value="1"/>
</dbReference>
<evidence type="ECO:0000313" key="10">
    <source>
        <dbReference type="Proteomes" id="UP000681967"/>
    </source>
</evidence>
<organism evidence="9 10">
    <name type="scientific">Rotaria magnacalcarata</name>
    <dbReference type="NCBI Taxonomy" id="392030"/>
    <lineage>
        <taxon>Eukaryota</taxon>
        <taxon>Metazoa</taxon>
        <taxon>Spiralia</taxon>
        <taxon>Gnathifera</taxon>
        <taxon>Rotifera</taxon>
        <taxon>Eurotatoria</taxon>
        <taxon>Bdelloidea</taxon>
        <taxon>Philodinida</taxon>
        <taxon>Philodinidae</taxon>
        <taxon>Rotaria</taxon>
    </lineage>
</organism>
<dbReference type="Gene3D" id="3.90.1750.10">
    <property type="entry name" value="Hect, E3 ligase catalytic domains"/>
    <property type="match status" value="1"/>
</dbReference>
<comment type="catalytic activity">
    <reaction evidence="1">
        <text>S-ubiquitinyl-[E2 ubiquitin-conjugating enzyme]-L-cysteine + [acceptor protein]-L-lysine = [E2 ubiquitin-conjugating enzyme]-L-cysteine + N(6)-ubiquitinyl-[acceptor protein]-L-lysine.</text>
        <dbReference type="EC" id="2.3.2.26"/>
    </reaction>
</comment>